<feature type="binding site" description="axial binding residue" evidence="9">
    <location>
        <position position="305"/>
    </location>
    <ligand>
        <name>heme b</name>
        <dbReference type="ChEBI" id="CHEBI:60344"/>
    </ligand>
    <ligandPart>
        <name>Fe</name>
        <dbReference type="ChEBI" id="CHEBI:18248"/>
    </ligandPart>
</feature>
<dbReference type="PROSITE" id="PS50873">
    <property type="entry name" value="PEROXIDASE_4"/>
    <property type="match status" value="1"/>
</dbReference>
<sequence length="425" mass="46293">MKLSPIVVGGLGALTILECTYAYPGMGATVQEIKQTIQTRQRSSGFRRLPSTARRQTAKPADPNEIADPNEAEDPNETEDPTEVEDPENEAEDIPILIGDIKDGGTSPIGKTIARIITELESGQSNVAGYQIPGQLGTPKCKADTCCVWAHVSMQLTNLFRGQSGRCNRYARAAIRLGFHDAGTWKEGLEYGGADGSIILAKEEISRPDNRGLQDIVRVLGDMHRQQFKQYGVGMADFIQFAAKHAVVTCPLGPRIRTFVGRKDSSKANMDGLLPGVNDSADTLIKLFQAKTIGPHELVALLGAHTTSQQFNVDPKRAAAPQDGTPGVWDTLFYNQTLGLGPLPKAVLRFPSDVVLASDPRTSVEWKKFSMGKEGQEHWNEDYAYSYIRLSLLGVNNINNLTECTKVLPIQSKSFRGAGDLLIAD</sequence>
<feature type="chain" id="PRO_5041014285" description="Peroxidase" evidence="12">
    <location>
        <begin position="23"/>
        <end position="425"/>
    </location>
</feature>
<proteinExistence type="inferred from homology"/>
<evidence type="ECO:0000256" key="8">
    <source>
        <dbReference type="PIRSR" id="PIRSR601621-1"/>
    </source>
</evidence>
<dbReference type="AlphaFoldDB" id="A0A9W8ZGF3"/>
<evidence type="ECO:0000256" key="4">
    <source>
        <dbReference type="ARBA" id="ARBA00022723"/>
    </source>
</evidence>
<evidence type="ECO:0000256" key="3">
    <source>
        <dbReference type="ARBA" id="ARBA00022617"/>
    </source>
</evidence>
<reference evidence="15" key="1">
    <citation type="submission" date="2022-10" db="EMBL/GenBank/DDBJ databases">
        <title>Tapping the CABI collections for fungal endophytes: first genome assemblies for Collariella, Neodidymelliopsis, Ascochyta clinopodiicola, Didymella pomorum, Didymosphaeria variabile, Neocosmospora piperis and Neocucurbitaria cava.</title>
        <authorList>
            <person name="Hill R."/>
        </authorList>
    </citation>
    <scope>NUCLEOTIDE SEQUENCE</scope>
    <source>
        <strain evidence="15">IMI 355091</strain>
    </source>
</reference>
<dbReference type="Proteomes" id="UP001140510">
    <property type="component" value="Unassembled WGS sequence"/>
</dbReference>
<dbReference type="InterPro" id="IPR010255">
    <property type="entry name" value="Haem_peroxidase_sf"/>
</dbReference>
<comment type="similarity">
    <text evidence="1 12">Belongs to the peroxidase family. Ligninase subfamily.</text>
</comment>
<dbReference type="GO" id="GO:0004601">
    <property type="term" value="F:peroxidase activity"/>
    <property type="evidence" value="ECO:0007669"/>
    <property type="project" value="UniProtKB-KW"/>
</dbReference>
<keyword evidence="11" id="KW-1015">Disulfide bond</keyword>
<dbReference type="GO" id="GO:0034599">
    <property type="term" value="P:cellular response to oxidative stress"/>
    <property type="evidence" value="ECO:0007669"/>
    <property type="project" value="InterPro"/>
</dbReference>
<feature type="signal peptide" evidence="12">
    <location>
        <begin position="1"/>
        <end position="22"/>
    </location>
</feature>
<feature type="compositionally biased region" description="Acidic residues" evidence="13">
    <location>
        <begin position="68"/>
        <end position="93"/>
    </location>
</feature>
<keyword evidence="12" id="KW-0732">Signal</keyword>
<feature type="disulfide bond" evidence="11">
    <location>
        <begin position="146"/>
        <end position="404"/>
    </location>
</feature>
<organism evidence="15 16">
    <name type="scientific">Didymella pomorum</name>
    <dbReference type="NCBI Taxonomy" id="749634"/>
    <lineage>
        <taxon>Eukaryota</taxon>
        <taxon>Fungi</taxon>
        <taxon>Dikarya</taxon>
        <taxon>Ascomycota</taxon>
        <taxon>Pezizomycotina</taxon>
        <taxon>Dothideomycetes</taxon>
        <taxon>Pleosporomycetidae</taxon>
        <taxon>Pleosporales</taxon>
        <taxon>Pleosporineae</taxon>
        <taxon>Didymellaceae</taxon>
        <taxon>Didymella</taxon>
    </lineage>
</organism>
<dbReference type="PRINTS" id="PR00462">
    <property type="entry name" value="LIGNINASE"/>
</dbReference>
<keyword evidence="4 9" id="KW-0479">Metal-binding</keyword>
<dbReference type="Gene3D" id="1.10.420.10">
    <property type="entry name" value="Peroxidase, domain 2"/>
    <property type="match status" value="1"/>
</dbReference>
<evidence type="ECO:0000256" key="2">
    <source>
        <dbReference type="ARBA" id="ARBA00022559"/>
    </source>
</evidence>
<dbReference type="OrthoDB" id="2113341at2759"/>
<evidence type="ECO:0000259" key="14">
    <source>
        <dbReference type="PROSITE" id="PS50873"/>
    </source>
</evidence>
<feature type="active site" description="Proton acceptor" evidence="8">
    <location>
        <position position="180"/>
    </location>
</feature>
<dbReference type="FunFam" id="1.10.520.10:FF:000021">
    <property type="entry name" value="Peroxidase"/>
    <property type="match status" value="1"/>
</dbReference>
<feature type="site" description="Transition state stabilizer" evidence="10">
    <location>
        <position position="176"/>
    </location>
</feature>
<dbReference type="SUPFAM" id="SSF48113">
    <property type="entry name" value="Heme-dependent peroxidases"/>
    <property type="match status" value="1"/>
</dbReference>
<keyword evidence="7" id="KW-0325">Glycoprotein</keyword>
<dbReference type="EMBL" id="JAPEVA010000022">
    <property type="protein sequence ID" value="KAJ4407146.1"/>
    <property type="molecule type" value="Genomic_DNA"/>
</dbReference>
<dbReference type="InterPro" id="IPR001621">
    <property type="entry name" value="Ligninase"/>
</dbReference>
<feature type="binding site" evidence="9">
    <location>
        <position position="330"/>
    </location>
    <ligand>
        <name>Ca(2+)</name>
        <dbReference type="ChEBI" id="CHEBI:29108"/>
        <label>2</label>
    </ligand>
</feature>
<dbReference type="InterPro" id="IPR044831">
    <property type="entry name" value="Ccp1-like"/>
</dbReference>
<evidence type="ECO:0000256" key="11">
    <source>
        <dbReference type="PIRSR" id="PIRSR601621-4"/>
    </source>
</evidence>
<dbReference type="EC" id="1.11.1.-" evidence="12"/>
<evidence type="ECO:0000256" key="13">
    <source>
        <dbReference type="SAM" id="MobiDB-lite"/>
    </source>
</evidence>
<feature type="binding site" evidence="9">
    <location>
        <position position="325"/>
    </location>
    <ligand>
        <name>Ca(2+)</name>
        <dbReference type="ChEBI" id="CHEBI:29108"/>
        <label>2</label>
    </ligand>
</feature>
<keyword evidence="2 12" id="KW-0575">Peroxidase</keyword>
<feature type="region of interest" description="Disordered" evidence="13">
    <location>
        <begin position="38"/>
        <end position="93"/>
    </location>
</feature>
<keyword evidence="16" id="KW-1185">Reference proteome</keyword>
<feature type="binding site" evidence="9">
    <location>
        <position position="195"/>
    </location>
    <ligand>
        <name>Ca(2+)</name>
        <dbReference type="ChEBI" id="CHEBI:29108"/>
        <label>1</label>
    </ligand>
</feature>
<dbReference type="PRINTS" id="PR00458">
    <property type="entry name" value="PEROXIDASE"/>
</dbReference>
<keyword evidence="3 9" id="KW-0349">Heme</keyword>
<gene>
    <name evidence="15" type="ORF">N0V91_004028</name>
</gene>
<dbReference type="Pfam" id="PF00141">
    <property type="entry name" value="peroxidase"/>
    <property type="match status" value="1"/>
</dbReference>
<dbReference type="Gene3D" id="1.10.520.10">
    <property type="match status" value="1"/>
</dbReference>
<feature type="binding site" evidence="9">
    <location>
        <position position="181"/>
    </location>
    <ligand>
        <name>Ca(2+)</name>
        <dbReference type="ChEBI" id="CHEBI:29108"/>
        <label>1</label>
    </ligand>
</feature>
<keyword evidence="9 12" id="KW-0106">Calcium</keyword>
<evidence type="ECO:0000256" key="9">
    <source>
        <dbReference type="PIRSR" id="PIRSR601621-2"/>
    </source>
</evidence>
<dbReference type="GO" id="GO:0020037">
    <property type="term" value="F:heme binding"/>
    <property type="evidence" value="ECO:0007669"/>
    <property type="project" value="UniProtKB-UniRule"/>
</dbReference>
<comment type="cofactor">
    <cofactor evidence="9 12">
        <name>Ca(2+)</name>
        <dbReference type="ChEBI" id="CHEBI:29108"/>
    </cofactor>
    <text evidence="9 12">Binds 2 calcium ions per subunit.</text>
</comment>
<feature type="domain" description="Plant heme peroxidase family profile" evidence="14">
    <location>
        <begin position="193"/>
        <end position="306"/>
    </location>
</feature>
<keyword evidence="6 9" id="KW-0408">Iron</keyword>
<evidence type="ECO:0000313" key="15">
    <source>
        <dbReference type="EMBL" id="KAJ4407146.1"/>
    </source>
</evidence>
<evidence type="ECO:0000256" key="7">
    <source>
        <dbReference type="ARBA" id="ARBA00023180"/>
    </source>
</evidence>
<dbReference type="GO" id="GO:0042744">
    <property type="term" value="P:hydrogen peroxide catabolic process"/>
    <property type="evidence" value="ECO:0007669"/>
    <property type="project" value="TreeGrafter"/>
</dbReference>
<feature type="disulfide bond" evidence="11">
    <location>
        <begin position="167"/>
        <end position="250"/>
    </location>
</feature>
<keyword evidence="5 12" id="KW-0560">Oxidoreductase</keyword>
<dbReference type="GO" id="GO:0046872">
    <property type="term" value="F:metal ion binding"/>
    <property type="evidence" value="ECO:0007669"/>
    <property type="project" value="UniProtKB-UniRule"/>
</dbReference>
<comment type="cofactor">
    <cofactor evidence="9">
        <name>heme b</name>
        <dbReference type="ChEBI" id="CHEBI:60344"/>
    </cofactor>
    <text evidence="9">Binds 1 heme b (iron(II)-protoporphyrin IX) group per subunit.</text>
</comment>
<evidence type="ECO:0000256" key="5">
    <source>
        <dbReference type="ARBA" id="ARBA00023002"/>
    </source>
</evidence>
<evidence type="ECO:0000256" key="6">
    <source>
        <dbReference type="ARBA" id="ARBA00023004"/>
    </source>
</evidence>
<dbReference type="PANTHER" id="PTHR31356">
    <property type="entry name" value="THYLAKOID LUMENAL 29 KDA PROTEIN, CHLOROPLASTIC-RELATED"/>
    <property type="match status" value="1"/>
</dbReference>
<dbReference type="PROSITE" id="PS00436">
    <property type="entry name" value="PEROXIDASE_2"/>
    <property type="match status" value="1"/>
</dbReference>
<dbReference type="InterPro" id="IPR019794">
    <property type="entry name" value="Peroxidases_AS"/>
</dbReference>
<comment type="caution">
    <text evidence="15">The sequence shown here is derived from an EMBL/GenBank/DDBJ whole genome shotgun (WGS) entry which is preliminary data.</text>
</comment>
<feature type="binding site" evidence="9">
    <location>
        <position position="193"/>
    </location>
    <ligand>
        <name>Ca(2+)</name>
        <dbReference type="ChEBI" id="CHEBI:29108"/>
        <label>1</label>
    </ligand>
</feature>
<feature type="binding site" evidence="9">
    <location>
        <position position="323"/>
    </location>
    <ligand>
        <name>Ca(2+)</name>
        <dbReference type="ChEBI" id="CHEBI:29108"/>
        <label>2</label>
    </ligand>
</feature>
<feature type="binding site" evidence="9">
    <location>
        <position position="306"/>
    </location>
    <ligand>
        <name>Ca(2+)</name>
        <dbReference type="ChEBI" id="CHEBI:29108"/>
        <label>2</label>
    </ligand>
</feature>
<protein>
    <recommendedName>
        <fullName evidence="12">Peroxidase</fullName>
        <ecNumber evidence="12">1.11.1.-</ecNumber>
    </recommendedName>
</protein>
<evidence type="ECO:0000313" key="16">
    <source>
        <dbReference type="Proteomes" id="UP001140510"/>
    </source>
</evidence>
<evidence type="ECO:0000256" key="10">
    <source>
        <dbReference type="PIRSR" id="PIRSR601621-3"/>
    </source>
</evidence>
<accession>A0A9W8ZGF3</accession>
<dbReference type="InterPro" id="IPR002016">
    <property type="entry name" value="Haem_peroxidase"/>
</dbReference>
<evidence type="ECO:0000256" key="12">
    <source>
        <dbReference type="RuleBase" id="RU363051"/>
    </source>
</evidence>
<feature type="binding site" evidence="9">
    <location>
        <position position="197"/>
    </location>
    <ligand>
        <name>Ca(2+)</name>
        <dbReference type="ChEBI" id="CHEBI:29108"/>
        <label>1</label>
    </ligand>
</feature>
<dbReference type="PANTHER" id="PTHR31356:SF66">
    <property type="entry name" value="CATALASE-PEROXIDASE"/>
    <property type="match status" value="1"/>
</dbReference>
<evidence type="ECO:0000256" key="1">
    <source>
        <dbReference type="ARBA" id="ARBA00006089"/>
    </source>
</evidence>
<name>A0A9W8ZGF3_9PLEO</name>
<dbReference type="GO" id="GO:0000302">
    <property type="term" value="P:response to reactive oxygen species"/>
    <property type="evidence" value="ECO:0007669"/>
    <property type="project" value="TreeGrafter"/>
</dbReference>